<accession>A0ABD1DXJ2</accession>
<organism evidence="1 2">
    <name type="scientific">Culex pipiens pipiens</name>
    <name type="common">Northern house mosquito</name>
    <dbReference type="NCBI Taxonomy" id="38569"/>
    <lineage>
        <taxon>Eukaryota</taxon>
        <taxon>Metazoa</taxon>
        <taxon>Ecdysozoa</taxon>
        <taxon>Arthropoda</taxon>
        <taxon>Hexapoda</taxon>
        <taxon>Insecta</taxon>
        <taxon>Pterygota</taxon>
        <taxon>Neoptera</taxon>
        <taxon>Endopterygota</taxon>
        <taxon>Diptera</taxon>
        <taxon>Nematocera</taxon>
        <taxon>Culicoidea</taxon>
        <taxon>Culicidae</taxon>
        <taxon>Culicinae</taxon>
        <taxon>Culicini</taxon>
        <taxon>Culex</taxon>
        <taxon>Culex</taxon>
    </lineage>
</organism>
<dbReference type="EMBL" id="JBEHCU010000729">
    <property type="protein sequence ID" value="KAL1404179.1"/>
    <property type="molecule type" value="Genomic_DNA"/>
</dbReference>
<sequence length="42" mass="4711">MIFWNVSRRYANARTRYDPTATKAWGVPLDLEGTLDQTPAAG</sequence>
<dbReference type="AlphaFoldDB" id="A0ABD1DXJ2"/>
<comment type="caution">
    <text evidence="1">The sequence shown here is derived from an EMBL/GenBank/DDBJ whole genome shotgun (WGS) entry which is preliminary data.</text>
</comment>
<dbReference type="Proteomes" id="UP001562425">
    <property type="component" value="Unassembled WGS sequence"/>
</dbReference>
<evidence type="ECO:0000313" key="1">
    <source>
        <dbReference type="EMBL" id="KAL1404179.1"/>
    </source>
</evidence>
<keyword evidence="2" id="KW-1185">Reference proteome</keyword>
<reference evidence="1 2" key="1">
    <citation type="submission" date="2024-05" db="EMBL/GenBank/DDBJ databases">
        <title>Culex pipiens pipiens assembly and annotation.</title>
        <authorList>
            <person name="Alout H."/>
            <person name="Durand T."/>
        </authorList>
    </citation>
    <scope>NUCLEOTIDE SEQUENCE [LARGE SCALE GENOMIC DNA]</scope>
    <source>
        <strain evidence="1">HA-2024</strain>
        <tissue evidence="1">Whole body</tissue>
    </source>
</reference>
<evidence type="ECO:0000313" key="2">
    <source>
        <dbReference type="Proteomes" id="UP001562425"/>
    </source>
</evidence>
<gene>
    <name evidence="1" type="ORF">pipiens_019022</name>
</gene>
<name>A0ABD1DXJ2_CULPP</name>
<feature type="non-terminal residue" evidence="1">
    <location>
        <position position="42"/>
    </location>
</feature>
<proteinExistence type="predicted"/>
<protein>
    <submittedName>
        <fullName evidence="1">Uncharacterized protein</fullName>
    </submittedName>
</protein>